<evidence type="ECO:0000313" key="7">
    <source>
        <dbReference type="Proteomes" id="UP000053433"/>
    </source>
</evidence>
<dbReference type="EMBL" id="VUNJ01000007">
    <property type="protein sequence ID" value="MST92000.1"/>
    <property type="molecule type" value="Genomic_DNA"/>
</dbReference>
<keyword evidence="6" id="KW-1185">Reference proteome</keyword>
<accession>A0A0D8J5I2</accession>
<evidence type="ECO:0000313" key="4">
    <source>
        <dbReference type="EMBL" id="MTS25719.1"/>
    </source>
</evidence>
<dbReference type="Proteomes" id="UP000032483">
    <property type="component" value="Unassembled WGS sequence"/>
</dbReference>
<reference evidence="2 7" key="2">
    <citation type="submission" date="2015-10" db="EMBL/GenBank/DDBJ databases">
        <title>A novel member of the family Ruminococcaceae isolated from human faeces.</title>
        <authorList>
            <person name="Shkoporov A.N."/>
            <person name="Chaplin A.V."/>
            <person name="Motuzova O.V."/>
            <person name="Kafarskaia L.I."/>
            <person name="Efimov B.A."/>
        </authorList>
    </citation>
    <scope>NUCLEOTIDE SEQUENCE [LARGE SCALE GENOMIC DNA]</scope>
    <source>
        <strain evidence="2 7">668</strain>
    </source>
</reference>
<evidence type="ECO:0000313" key="9">
    <source>
        <dbReference type="Proteomes" id="UP000449193"/>
    </source>
</evidence>
<evidence type="ECO:0000313" key="6">
    <source>
        <dbReference type="Proteomes" id="UP000032483"/>
    </source>
</evidence>
<dbReference type="InterPro" id="IPR022476">
    <property type="entry name" value="Spore_YabP/YqfC"/>
</dbReference>
<dbReference type="Proteomes" id="UP000053433">
    <property type="component" value="Unassembled WGS sequence"/>
</dbReference>
<dbReference type="EMBL" id="WMZU01000001">
    <property type="protein sequence ID" value="MTS25719.1"/>
    <property type="molecule type" value="Genomic_DNA"/>
</dbReference>
<gene>
    <name evidence="2" type="ORF">ASJ35_12825</name>
    <name evidence="3" type="ORF">FYJ76_08620</name>
    <name evidence="5" type="ORF">GMD52_08390</name>
    <name evidence="4" type="ORF">GMD59_00250</name>
    <name evidence="1" type="ORF">TQ39_02300</name>
</gene>
<dbReference type="Proteomes" id="UP000449193">
    <property type="component" value="Unassembled WGS sequence"/>
</dbReference>
<dbReference type="AlphaFoldDB" id="A0A0D8J5I2"/>
<reference evidence="1" key="1">
    <citation type="submission" date="2015-02" db="EMBL/GenBank/DDBJ databases">
        <title>A novel member of the family Ruminococcaceae isolated from human feces.</title>
        <authorList>
            <person name="Shkoporov A.N."/>
            <person name="Chaplin A.V."/>
            <person name="Motuzova O.V."/>
            <person name="Kafarskaia L.I."/>
            <person name="Khokhlova E.V."/>
            <person name="Efimov B.A."/>
        </authorList>
    </citation>
    <scope>NUCLEOTIDE SEQUENCE [LARGE SCALE GENOMIC DNA]</scope>
    <source>
        <strain evidence="1">585-1</strain>
    </source>
</reference>
<protein>
    <recommendedName>
        <fullName evidence="11">Sporulation protein</fullName>
    </recommendedName>
</protein>
<evidence type="ECO:0000313" key="5">
    <source>
        <dbReference type="EMBL" id="MTS51559.1"/>
    </source>
</evidence>
<proteinExistence type="predicted"/>
<dbReference type="Pfam" id="PF07873">
    <property type="entry name" value="YabP"/>
    <property type="match status" value="1"/>
</dbReference>
<dbReference type="Proteomes" id="UP000431913">
    <property type="component" value="Unassembled WGS sequence"/>
</dbReference>
<dbReference type="RefSeq" id="WP_009325990.1">
    <property type="nucleotide sequence ID" value="NZ_CAOJUJ010000001.1"/>
</dbReference>
<sequence length="103" mass="11514">MRRKKKPGERYSFRRAMGFGTQTVQTVLYGRPVLHVDCGGALEIENCRSILQYDAEKLKLDMGELSVTIEGNELVVDTYQKTLITVRGQVFSIHFGYGGVQGG</sequence>
<evidence type="ECO:0000313" key="2">
    <source>
        <dbReference type="EMBL" id="KUE75650.1"/>
    </source>
</evidence>
<dbReference type="EMBL" id="LMUA01000018">
    <property type="protein sequence ID" value="KUE75650.1"/>
    <property type="molecule type" value="Genomic_DNA"/>
</dbReference>
<reference evidence="3 8" key="4">
    <citation type="submission" date="2019-08" db="EMBL/GenBank/DDBJ databases">
        <title>In-depth cultivation of the pig gut microbiome towards novel bacterial diversity and tailored functional studies.</title>
        <authorList>
            <person name="Wylensek D."/>
            <person name="Hitch T.C.A."/>
            <person name="Clavel T."/>
        </authorList>
    </citation>
    <scope>NUCLEOTIDE SEQUENCE [LARGE SCALE GENOMIC DNA]</scope>
    <source>
        <strain evidence="3 8">WCA3-601-WT-6J</strain>
    </source>
</reference>
<reference evidence="9 10" key="3">
    <citation type="journal article" date="2019" name="Nat. Med.">
        <title>A library of human gut bacterial isolates paired with longitudinal multiomics data enables mechanistic microbiome research.</title>
        <authorList>
            <person name="Poyet M."/>
            <person name="Groussin M."/>
            <person name="Gibbons S.M."/>
            <person name="Avila-Pacheco J."/>
            <person name="Jiang X."/>
            <person name="Kearney S.M."/>
            <person name="Perrotta A.R."/>
            <person name="Berdy B."/>
            <person name="Zhao S."/>
            <person name="Lieberman T.D."/>
            <person name="Swanson P.K."/>
            <person name="Smith M."/>
            <person name="Roesemann S."/>
            <person name="Alexander J.E."/>
            <person name="Rich S.A."/>
            <person name="Livny J."/>
            <person name="Vlamakis H."/>
            <person name="Clish C."/>
            <person name="Bullock K."/>
            <person name="Deik A."/>
            <person name="Scott J."/>
            <person name="Pierce K.A."/>
            <person name="Xavier R.J."/>
            <person name="Alm E.J."/>
        </authorList>
    </citation>
    <scope>NUCLEOTIDE SEQUENCE [LARGE SCALE GENOMIC DNA]</scope>
    <source>
        <strain evidence="4 10">BIOML-A4</strain>
        <strain evidence="5 9">BIOML-A7</strain>
    </source>
</reference>
<evidence type="ECO:0000313" key="8">
    <source>
        <dbReference type="Proteomes" id="UP000431913"/>
    </source>
</evidence>
<dbReference type="Proteomes" id="UP000472755">
    <property type="component" value="Unassembled WGS sequence"/>
</dbReference>
<comment type="caution">
    <text evidence="1">The sequence shown here is derived from an EMBL/GenBank/DDBJ whole genome shotgun (WGS) entry which is preliminary data.</text>
</comment>
<evidence type="ECO:0000313" key="3">
    <source>
        <dbReference type="EMBL" id="MST92000.1"/>
    </source>
</evidence>
<dbReference type="EMBL" id="JXXK01000002">
    <property type="protein sequence ID" value="KJF41073.1"/>
    <property type="molecule type" value="Genomic_DNA"/>
</dbReference>
<evidence type="ECO:0008006" key="11">
    <source>
        <dbReference type="Google" id="ProtNLM"/>
    </source>
</evidence>
<evidence type="ECO:0000313" key="1">
    <source>
        <dbReference type="EMBL" id="KJF41073.1"/>
    </source>
</evidence>
<dbReference type="GeneID" id="42855466"/>
<evidence type="ECO:0000313" key="10">
    <source>
        <dbReference type="Proteomes" id="UP000472755"/>
    </source>
</evidence>
<name>A0A0D8J5I2_9FIRM</name>
<organism evidence="1 6">
    <name type="scientific">Ruthenibacterium lactatiformans</name>
    <dbReference type="NCBI Taxonomy" id="1550024"/>
    <lineage>
        <taxon>Bacteria</taxon>
        <taxon>Bacillati</taxon>
        <taxon>Bacillota</taxon>
        <taxon>Clostridia</taxon>
        <taxon>Eubacteriales</taxon>
        <taxon>Oscillospiraceae</taxon>
        <taxon>Ruthenibacterium</taxon>
    </lineage>
</organism>
<accession>A0A0W7TP80</accession>
<dbReference type="EMBL" id="WMZR01000009">
    <property type="protein sequence ID" value="MTS51559.1"/>
    <property type="molecule type" value="Genomic_DNA"/>
</dbReference>